<comment type="caution">
    <text evidence="2">The sequence shown here is derived from an EMBL/GenBank/DDBJ whole genome shotgun (WGS) entry which is preliminary data.</text>
</comment>
<sequence>MKLEAKIPDIMQYFEEQAMQERANDIERELRRAEQQRQQQIEEEIKQIRKNEIEKFNQLLENSTRYRKAEELRAFITAKRENALRNNNLDASLENWIEWANAKADWLDPIISKKDESLGEYDDYK</sequence>
<keyword evidence="1" id="KW-0175">Coiled coil</keyword>
<organism evidence="2 3">
    <name type="scientific">Mariniflexile gromovii</name>
    <dbReference type="NCBI Taxonomy" id="362523"/>
    <lineage>
        <taxon>Bacteria</taxon>
        <taxon>Pseudomonadati</taxon>
        <taxon>Bacteroidota</taxon>
        <taxon>Flavobacteriia</taxon>
        <taxon>Flavobacteriales</taxon>
        <taxon>Flavobacteriaceae</taxon>
        <taxon>Mariniflexile</taxon>
    </lineage>
</organism>
<evidence type="ECO:0000256" key="1">
    <source>
        <dbReference type="SAM" id="Coils"/>
    </source>
</evidence>
<evidence type="ECO:0000313" key="2">
    <source>
        <dbReference type="EMBL" id="MBP0902933.1"/>
    </source>
</evidence>
<evidence type="ECO:0000313" key="3">
    <source>
        <dbReference type="Proteomes" id="UP000670776"/>
    </source>
</evidence>
<accession>A0ABS4BQS6</accession>
<dbReference type="Proteomes" id="UP000670776">
    <property type="component" value="Unassembled WGS sequence"/>
</dbReference>
<keyword evidence="3" id="KW-1185">Reference proteome</keyword>
<feature type="coiled-coil region" evidence="1">
    <location>
        <begin position="16"/>
        <end position="51"/>
    </location>
</feature>
<reference evidence="2 3" key="1">
    <citation type="submission" date="2021-04" db="EMBL/GenBank/DDBJ databases">
        <title>Mariniflexile gromovii gen. nov., sp. nov., a gliding bacterium isolated from the sea urchin Strongylocentrotus intermedius.</title>
        <authorList>
            <person name="Ko S."/>
            <person name="Le V."/>
            <person name="Ahn C.-Y."/>
            <person name="Oh H.-M."/>
        </authorList>
    </citation>
    <scope>NUCLEOTIDE SEQUENCE [LARGE SCALE GENOMIC DNA]</scope>
    <source>
        <strain evidence="2 3">KCTC 12570</strain>
    </source>
</reference>
<gene>
    <name evidence="2" type="ORF">J8H85_03750</name>
</gene>
<proteinExistence type="predicted"/>
<dbReference type="RefSeq" id="WP_209652801.1">
    <property type="nucleotide sequence ID" value="NZ_JAGJCB010000002.1"/>
</dbReference>
<dbReference type="EMBL" id="JAGJCB010000002">
    <property type="protein sequence ID" value="MBP0902933.1"/>
    <property type="molecule type" value="Genomic_DNA"/>
</dbReference>
<protein>
    <submittedName>
        <fullName evidence="2">Uncharacterized protein</fullName>
    </submittedName>
</protein>
<name>A0ABS4BQS6_9FLAO</name>